<evidence type="ECO:0000256" key="4">
    <source>
        <dbReference type="ARBA" id="ARBA00023136"/>
    </source>
</evidence>
<evidence type="ECO:0000256" key="3">
    <source>
        <dbReference type="ARBA" id="ARBA00022989"/>
    </source>
</evidence>
<gene>
    <name evidence="6" type="ORF">H8E29_07050</name>
</gene>
<feature type="domain" description="DUF1232" evidence="5">
    <location>
        <begin position="42"/>
        <end position="76"/>
    </location>
</feature>
<organism evidence="6 7">
    <name type="scientific">Candidatus Desulfolinea nitratireducens</name>
    <dbReference type="NCBI Taxonomy" id="2841698"/>
    <lineage>
        <taxon>Bacteria</taxon>
        <taxon>Bacillati</taxon>
        <taxon>Chloroflexota</taxon>
        <taxon>Anaerolineae</taxon>
        <taxon>Anaerolineales</taxon>
        <taxon>Anaerolineales incertae sedis</taxon>
        <taxon>Candidatus Desulfolinea</taxon>
    </lineage>
</organism>
<evidence type="ECO:0000256" key="2">
    <source>
        <dbReference type="ARBA" id="ARBA00022692"/>
    </source>
</evidence>
<dbReference type="InterPro" id="IPR010652">
    <property type="entry name" value="DUF1232"/>
</dbReference>
<evidence type="ECO:0000259" key="5">
    <source>
        <dbReference type="Pfam" id="PF06803"/>
    </source>
</evidence>
<dbReference type="EMBL" id="JACNJN010000086">
    <property type="protein sequence ID" value="MBC8335002.1"/>
    <property type="molecule type" value="Genomic_DNA"/>
</dbReference>
<proteinExistence type="predicted"/>
<keyword evidence="3" id="KW-1133">Transmembrane helix</keyword>
<keyword evidence="4" id="KW-0472">Membrane</keyword>
<keyword evidence="2" id="KW-0812">Transmembrane</keyword>
<evidence type="ECO:0000256" key="1">
    <source>
        <dbReference type="ARBA" id="ARBA00004127"/>
    </source>
</evidence>
<sequence>MTDQFNSRKISSEDGNIFKNMILRGKLILRLMNDSRVNGLIKLLPLGSLAYLIFPFDFIPGGLINLIGAADDVAVMWFGFTLFLELCPADVVDEHISLLTGRVTPTDEGDIVDGEVVELEE</sequence>
<reference evidence="6 7" key="1">
    <citation type="submission" date="2020-08" db="EMBL/GenBank/DDBJ databases">
        <title>Bridging the membrane lipid divide: bacteria of the FCB group superphylum have the potential to synthesize archaeal ether lipids.</title>
        <authorList>
            <person name="Villanueva L."/>
            <person name="Von Meijenfeldt F.A.B."/>
            <person name="Westbye A.B."/>
            <person name="Yadav S."/>
            <person name="Hopmans E.C."/>
            <person name="Dutilh B.E."/>
            <person name="Sinninghe Damste J.S."/>
        </authorList>
    </citation>
    <scope>NUCLEOTIDE SEQUENCE [LARGE SCALE GENOMIC DNA]</scope>
    <source>
        <strain evidence="6">NIOZ-UU36</strain>
    </source>
</reference>
<accession>A0A8J6NJY1</accession>
<evidence type="ECO:0000313" key="7">
    <source>
        <dbReference type="Proteomes" id="UP000614469"/>
    </source>
</evidence>
<comment type="subcellular location">
    <subcellularLocation>
        <location evidence="1">Endomembrane system</location>
        <topology evidence="1">Multi-pass membrane protein</topology>
    </subcellularLocation>
</comment>
<evidence type="ECO:0000313" key="6">
    <source>
        <dbReference type="EMBL" id="MBC8335002.1"/>
    </source>
</evidence>
<dbReference type="Pfam" id="PF06803">
    <property type="entry name" value="DUF1232"/>
    <property type="match status" value="1"/>
</dbReference>
<name>A0A8J6NJY1_9CHLR</name>
<dbReference type="Proteomes" id="UP000614469">
    <property type="component" value="Unassembled WGS sequence"/>
</dbReference>
<protein>
    <submittedName>
        <fullName evidence="6">DUF1232 domain-containing protein</fullName>
    </submittedName>
</protein>
<dbReference type="AlphaFoldDB" id="A0A8J6NJY1"/>
<dbReference type="GO" id="GO:0012505">
    <property type="term" value="C:endomembrane system"/>
    <property type="evidence" value="ECO:0007669"/>
    <property type="project" value="UniProtKB-SubCell"/>
</dbReference>
<comment type="caution">
    <text evidence="6">The sequence shown here is derived from an EMBL/GenBank/DDBJ whole genome shotgun (WGS) entry which is preliminary data.</text>
</comment>